<dbReference type="Gene3D" id="3.40.50.300">
    <property type="entry name" value="P-loop containing nucleotide triphosphate hydrolases"/>
    <property type="match status" value="1"/>
</dbReference>
<dbReference type="InterPro" id="IPR027417">
    <property type="entry name" value="P-loop_NTPase"/>
</dbReference>
<feature type="binding site" evidence="7">
    <location>
        <position position="116"/>
    </location>
    <ligand>
        <name>ATP</name>
        <dbReference type="ChEBI" id="CHEBI:30616"/>
    </ligand>
</feature>
<organism evidence="8 9">
    <name type="scientific">Streptococcus ictaluri 707-05</name>
    <dbReference type="NCBI Taxonomy" id="764299"/>
    <lineage>
        <taxon>Bacteria</taxon>
        <taxon>Bacillati</taxon>
        <taxon>Bacillota</taxon>
        <taxon>Bacilli</taxon>
        <taxon>Lactobacillales</taxon>
        <taxon>Streptococcaceae</taxon>
        <taxon>Streptococcus</taxon>
    </lineage>
</organism>
<proteinExistence type="inferred from homology"/>
<comment type="subunit">
    <text evidence="7">Monomer.</text>
</comment>
<protein>
    <recommendedName>
        <fullName evidence="7">Shikimate kinase</fullName>
        <shortName evidence="7">SK</shortName>
        <ecNumber evidence="7">2.7.1.71</ecNumber>
    </recommendedName>
</protein>
<keyword evidence="6 7" id="KW-0057">Aromatic amino acid biosynthesis</keyword>
<dbReference type="EC" id="2.7.1.71" evidence="7"/>
<name>G5K646_9STRE</name>
<feature type="binding site" evidence="7">
    <location>
        <begin position="10"/>
        <end position="15"/>
    </location>
    <ligand>
        <name>ATP</name>
        <dbReference type="ChEBI" id="CHEBI:30616"/>
    </ligand>
</feature>
<evidence type="ECO:0000256" key="3">
    <source>
        <dbReference type="ARBA" id="ARBA00022741"/>
    </source>
</evidence>
<gene>
    <name evidence="7 8" type="primary">aroK</name>
    <name evidence="8" type="ORF">STRIC_0533</name>
</gene>
<comment type="subcellular location">
    <subcellularLocation>
        <location evidence="7">Cytoplasm</location>
    </subcellularLocation>
</comment>
<dbReference type="GO" id="GO:0005524">
    <property type="term" value="F:ATP binding"/>
    <property type="evidence" value="ECO:0007669"/>
    <property type="project" value="UniProtKB-UniRule"/>
</dbReference>
<feature type="binding site" evidence="7">
    <location>
        <position position="134"/>
    </location>
    <ligand>
        <name>substrate</name>
    </ligand>
</feature>
<feature type="binding site" evidence="7">
    <location>
        <position position="52"/>
    </location>
    <ligand>
        <name>substrate</name>
    </ligand>
</feature>
<evidence type="ECO:0000313" key="9">
    <source>
        <dbReference type="Proteomes" id="UP000003330"/>
    </source>
</evidence>
<reference evidence="8 9" key="1">
    <citation type="journal article" date="2014" name="Int. J. Syst. Evol. Microbiol.">
        <title>Phylogenomics and the dynamic genome evolution of the genus Streptococcus.</title>
        <authorList>
            <consortium name="The Broad Institute Genome Sequencing Platform"/>
            <person name="Richards V.P."/>
            <person name="Palmer S.R."/>
            <person name="Pavinski Bitar P.D."/>
            <person name="Qin X."/>
            <person name="Weinstock G.M."/>
            <person name="Highlander S.K."/>
            <person name="Town C.D."/>
            <person name="Burne R.A."/>
            <person name="Stanhope M.J."/>
        </authorList>
    </citation>
    <scope>NUCLEOTIDE SEQUENCE [LARGE SCALE GENOMIC DNA]</scope>
    <source>
        <strain evidence="8 9">707-05</strain>
    </source>
</reference>
<keyword evidence="7" id="KW-0963">Cytoplasm</keyword>
<dbReference type="AlphaFoldDB" id="G5K646"/>
<keyword evidence="3 7" id="KW-0547">Nucleotide-binding</keyword>
<feature type="binding site" evidence="7">
    <location>
        <position position="75"/>
    </location>
    <ligand>
        <name>substrate</name>
    </ligand>
</feature>
<dbReference type="CDD" id="cd00464">
    <property type="entry name" value="SK"/>
    <property type="match status" value="1"/>
</dbReference>
<comment type="catalytic activity">
    <reaction evidence="7">
        <text>shikimate + ATP = 3-phosphoshikimate + ADP + H(+)</text>
        <dbReference type="Rhea" id="RHEA:13121"/>
        <dbReference type="ChEBI" id="CHEBI:15378"/>
        <dbReference type="ChEBI" id="CHEBI:30616"/>
        <dbReference type="ChEBI" id="CHEBI:36208"/>
        <dbReference type="ChEBI" id="CHEBI:145989"/>
        <dbReference type="ChEBI" id="CHEBI:456216"/>
        <dbReference type="EC" id="2.7.1.71"/>
    </reaction>
</comment>
<sequence length="163" mass="18595">MAIFLLGFMGCGKSSVLECFDQDGLDMDQLLEDRLGMTIRDYFTQYGEAAFRKEERKLLEELIAIKEPIYVATGGGIVMSPENRLVLKTNKAHNIYLSAPFEVLYNRITQDSNSPRPLVVRYSQEELRELFNHRIPFYQEVAGRTISVGNRSPKEIAALIENT</sequence>
<dbReference type="InterPro" id="IPR000623">
    <property type="entry name" value="Shikimate_kinase/TSH1"/>
</dbReference>
<dbReference type="STRING" id="764299.STRIC_0533"/>
<comment type="pathway">
    <text evidence="7">Metabolic intermediate biosynthesis; chorismate biosynthesis; chorismate from D-erythrose 4-phosphate and phosphoenolpyruvate: step 5/7.</text>
</comment>
<accession>G5K646</accession>
<keyword evidence="2 7" id="KW-0808">Transferase</keyword>
<dbReference type="PRINTS" id="PR01100">
    <property type="entry name" value="SHIKIMTKNASE"/>
</dbReference>
<comment type="cofactor">
    <cofactor evidence="7">
        <name>Mg(2+)</name>
        <dbReference type="ChEBI" id="CHEBI:18420"/>
    </cofactor>
    <text evidence="7">Binds 1 Mg(2+) ion per subunit.</text>
</comment>
<keyword evidence="4 7" id="KW-0418">Kinase</keyword>
<keyword evidence="7" id="KW-0460">Magnesium</keyword>
<evidence type="ECO:0000313" key="8">
    <source>
        <dbReference type="EMBL" id="EHI68679.1"/>
    </source>
</evidence>
<evidence type="ECO:0000256" key="2">
    <source>
        <dbReference type="ARBA" id="ARBA00022679"/>
    </source>
</evidence>
<dbReference type="GO" id="GO:0004765">
    <property type="term" value="F:shikimate kinase activity"/>
    <property type="evidence" value="ECO:0007669"/>
    <property type="project" value="UniProtKB-UniRule"/>
</dbReference>
<dbReference type="HAMAP" id="MF_00109">
    <property type="entry name" value="Shikimate_kinase"/>
    <property type="match status" value="1"/>
</dbReference>
<keyword evidence="1 7" id="KW-0028">Amino-acid biosynthesis</keyword>
<comment type="similarity">
    <text evidence="7">Belongs to the shikimate kinase family.</text>
</comment>
<dbReference type="OrthoDB" id="9800332at2"/>
<dbReference type="UniPathway" id="UPA00053">
    <property type="reaction ID" value="UER00088"/>
</dbReference>
<evidence type="ECO:0000256" key="1">
    <source>
        <dbReference type="ARBA" id="ARBA00022605"/>
    </source>
</evidence>
<feature type="binding site" evidence="7">
    <location>
        <position position="151"/>
    </location>
    <ligand>
        <name>ATP</name>
        <dbReference type="ChEBI" id="CHEBI:30616"/>
    </ligand>
</feature>
<feature type="binding site" evidence="7">
    <location>
        <position position="14"/>
    </location>
    <ligand>
        <name>Mg(2+)</name>
        <dbReference type="ChEBI" id="CHEBI:18420"/>
    </ligand>
</feature>
<evidence type="ECO:0000256" key="4">
    <source>
        <dbReference type="ARBA" id="ARBA00022777"/>
    </source>
</evidence>
<keyword evidence="9" id="KW-1185">Reference proteome</keyword>
<keyword evidence="5 7" id="KW-0067">ATP-binding</keyword>
<evidence type="ECO:0000256" key="7">
    <source>
        <dbReference type="HAMAP-Rule" id="MF_00109"/>
    </source>
</evidence>
<keyword evidence="7" id="KW-0479">Metal-binding</keyword>
<evidence type="ECO:0000256" key="6">
    <source>
        <dbReference type="ARBA" id="ARBA00023141"/>
    </source>
</evidence>
<dbReference type="Proteomes" id="UP000003330">
    <property type="component" value="Unassembled WGS sequence"/>
</dbReference>
<evidence type="ECO:0000256" key="5">
    <source>
        <dbReference type="ARBA" id="ARBA00022840"/>
    </source>
</evidence>
<dbReference type="eggNOG" id="COG0703">
    <property type="taxonomic scope" value="Bacteria"/>
</dbReference>
<comment type="function">
    <text evidence="7">Catalyzes the specific phosphorylation of the 3-hydroxyl group of shikimic acid using ATP as a cosubstrate.</text>
</comment>
<dbReference type="GO" id="GO:0005829">
    <property type="term" value="C:cytosol"/>
    <property type="evidence" value="ECO:0007669"/>
    <property type="project" value="TreeGrafter"/>
</dbReference>
<dbReference type="SUPFAM" id="SSF52540">
    <property type="entry name" value="P-loop containing nucleoside triphosphate hydrolases"/>
    <property type="match status" value="1"/>
</dbReference>
<dbReference type="InterPro" id="IPR031322">
    <property type="entry name" value="Shikimate/glucono_kinase"/>
</dbReference>
<comment type="caution">
    <text evidence="8">The sequence shown here is derived from an EMBL/GenBank/DDBJ whole genome shotgun (WGS) entry which is preliminary data.</text>
</comment>
<feature type="binding site" evidence="7">
    <location>
        <position position="28"/>
    </location>
    <ligand>
        <name>substrate</name>
    </ligand>
</feature>
<dbReference type="GO" id="GO:0000287">
    <property type="term" value="F:magnesium ion binding"/>
    <property type="evidence" value="ECO:0007669"/>
    <property type="project" value="UniProtKB-UniRule"/>
</dbReference>
<dbReference type="EMBL" id="AEUX02000008">
    <property type="protein sequence ID" value="EHI68679.1"/>
    <property type="molecule type" value="Genomic_DNA"/>
</dbReference>
<dbReference type="GO" id="GO:0009073">
    <property type="term" value="P:aromatic amino acid family biosynthetic process"/>
    <property type="evidence" value="ECO:0007669"/>
    <property type="project" value="UniProtKB-KW"/>
</dbReference>
<dbReference type="PANTHER" id="PTHR21087">
    <property type="entry name" value="SHIKIMATE KINASE"/>
    <property type="match status" value="1"/>
</dbReference>
<dbReference type="PANTHER" id="PTHR21087:SF16">
    <property type="entry name" value="SHIKIMATE KINASE 1, CHLOROPLASTIC"/>
    <property type="match status" value="1"/>
</dbReference>
<dbReference type="GO" id="GO:0009423">
    <property type="term" value="P:chorismate biosynthetic process"/>
    <property type="evidence" value="ECO:0007669"/>
    <property type="project" value="UniProtKB-UniRule"/>
</dbReference>
<dbReference type="RefSeq" id="WP_008090698.1">
    <property type="nucleotide sequence ID" value="NZ_AEUX02000008.1"/>
</dbReference>
<dbReference type="GO" id="GO:0008652">
    <property type="term" value="P:amino acid biosynthetic process"/>
    <property type="evidence" value="ECO:0007669"/>
    <property type="project" value="UniProtKB-KW"/>
</dbReference>
<dbReference type="Pfam" id="PF01202">
    <property type="entry name" value="SKI"/>
    <property type="match status" value="1"/>
</dbReference>